<dbReference type="EMBL" id="VTPC01071572">
    <property type="protein sequence ID" value="KAF2889026.1"/>
    <property type="molecule type" value="Genomic_DNA"/>
</dbReference>
<dbReference type="CDD" id="cd09272">
    <property type="entry name" value="RNase_HI_RT_Ty1"/>
    <property type="match status" value="1"/>
</dbReference>
<dbReference type="AlphaFoldDB" id="A0A8K0CNW1"/>
<dbReference type="PANTHER" id="PTHR11439">
    <property type="entry name" value="GAG-POL-RELATED RETROTRANSPOSON"/>
    <property type="match status" value="1"/>
</dbReference>
<evidence type="ECO:0008006" key="3">
    <source>
        <dbReference type="Google" id="ProtNLM"/>
    </source>
</evidence>
<sequence length="95" mass="10602">MFSVAQVSRFLDSPSKEHWTAVKKIFKYLKGTSDYDICYSGANLEPHTYSDADYAADVDTRKSISKYTAIMAGGAVSRNSRQQKCVSRSTAEAEY</sequence>
<protein>
    <recommendedName>
        <fullName evidence="3">Retrovirus-related Pol polyprotein from transposon TNT 1-94</fullName>
    </recommendedName>
</protein>
<keyword evidence="2" id="KW-1185">Reference proteome</keyword>
<gene>
    <name evidence="1" type="ORF">ILUMI_17147</name>
</gene>
<dbReference type="OrthoDB" id="6763533at2759"/>
<feature type="non-terminal residue" evidence="1">
    <location>
        <position position="95"/>
    </location>
</feature>
<dbReference type="Proteomes" id="UP000801492">
    <property type="component" value="Unassembled WGS sequence"/>
</dbReference>
<dbReference type="PANTHER" id="PTHR11439:SF483">
    <property type="entry name" value="PEPTIDE SYNTHASE GLIP-LIKE, PUTATIVE (AFU_ORTHOLOGUE AFUA_3G12920)-RELATED"/>
    <property type="match status" value="1"/>
</dbReference>
<comment type="caution">
    <text evidence="1">The sequence shown here is derived from an EMBL/GenBank/DDBJ whole genome shotgun (WGS) entry which is preliminary data.</text>
</comment>
<reference evidence="1" key="1">
    <citation type="submission" date="2019-08" db="EMBL/GenBank/DDBJ databases">
        <title>The genome of the North American firefly Photinus pyralis.</title>
        <authorList>
            <consortium name="Photinus pyralis genome working group"/>
            <person name="Fallon T.R."/>
            <person name="Sander Lower S.E."/>
            <person name="Weng J.-K."/>
        </authorList>
    </citation>
    <scope>NUCLEOTIDE SEQUENCE</scope>
    <source>
        <strain evidence="1">TRF0915ILg1</strain>
        <tissue evidence="1">Whole body</tissue>
    </source>
</reference>
<proteinExistence type="predicted"/>
<organism evidence="1 2">
    <name type="scientific">Ignelater luminosus</name>
    <name type="common">Cucubano</name>
    <name type="synonym">Pyrophorus luminosus</name>
    <dbReference type="NCBI Taxonomy" id="2038154"/>
    <lineage>
        <taxon>Eukaryota</taxon>
        <taxon>Metazoa</taxon>
        <taxon>Ecdysozoa</taxon>
        <taxon>Arthropoda</taxon>
        <taxon>Hexapoda</taxon>
        <taxon>Insecta</taxon>
        <taxon>Pterygota</taxon>
        <taxon>Neoptera</taxon>
        <taxon>Endopterygota</taxon>
        <taxon>Coleoptera</taxon>
        <taxon>Polyphaga</taxon>
        <taxon>Elateriformia</taxon>
        <taxon>Elateroidea</taxon>
        <taxon>Elateridae</taxon>
        <taxon>Agrypninae</taxon>
        <taxon>Pyrophorini</taxon>
        <taxon>Ignelater</taxon>
    </lineage>
</organism>
<evidence type="ECO:0000313" key="2">
    <source>
        <dbReference type="Proteomes" id="UP000801492"/>
    </source>
</evidence>
<name>A0A8K0CNW1_IGNLU</name>
<accession>A0A8K0CNW1</accession>
<evidence type="ECO:0000313" key="1">
    <source>
        <dbReference type="EMBL" id="KAF2889026.1"/>
    </source>
</evidence>